<sequence>MSDITVSKQTESLLHEVGKLNEHTKQHDVDIIEVSKTVSFFAIAYERLRNVIEFKDDYIIRRNAINRIIRRRLAFNPSLTNEALSIAKEIVWAGYLPTNKLPESKVDKLESIIRWYIALRDEIIKGEPEDKRNYYADFIHDLLVCQIEELFAEHDFAFDKLFVFYMYQVLNPTVTIEGLSEEDKNFYFYIATEQVLLKSDEPYLRFHLMRLLFEDLLKSPPSDFSHHVDKLRHAFHLIDTKIKYPINRKVRKYLLNQRPPYLVLKDFFSQPIHQVRELIADEAKFKSTIESICREKYESAKAKLRRAGVRSIIYIFFTKMIFVFLAEYPLLVRLNEPIDPLILGINALFPPIFMMLLVTTVDVPDEENTERIFSRLRTFMYGVGTEKVNFKVQVKLNQSIFRRMLFWIFYLVTFGATFLLIDNVLDIINFTWLSKIVFFFFLTAVAFFGYRVRQIAKEYIVNHKETILSPIVDFFMVPLITVGKWLSNEISKINILIFIFDFLIEAPFKILFDVIEEWIGFLRNRKEEIV</sequence>
<dbReference type="EMBL" id="PFEE01000079">
    <property type="protein sequence ID" value="PJE63359.1"/>
    <property type="molecule type" value="Genomic_DNA"/>
</dbReference>
<evidence type="ECO:0000256" key="1">
    <source>
        <dbReference type="SAM" id="Phobius"/>
    </source>
</evidence>
<organism evidence="2 3">
    <name type="scientific">Candidatus Roizmanbacteria bacterium CG10_big_fil_rev_8_21_14_0_10_45_7</name>
    <dbReference type="NCBI Taxonomy" id="1974854"/>
    <lineage>
        <taxon>Bacteria</taxon>
        <taxon>Candidatus Roizmaniibacteriota</taxon>
    </lineage>
</organism>
<feature type="transmembrane region" description="Helical" evidence="1">
    <location>
        <begin position="404"/>
        <end position="421"/>
    </location>
</feature>
<proteinExistence type="predicted"/>
<dbReference type="AlphaFoldDB" id="A0A2M8KTX1"/>
<evidence type="ECO:0000313" key="3">
    <source>
        <dbReference type="Proteomes" id="UP000231569"/>
    </source>
</evidence>
<keyword evidence="1" id="KW-1133">Transmembrane helix</keyword>
<feature type="transmembrane region" description="Helical" evidence="1">
    <location>
        <begin position="427"/>
        <end position="450"/>
    </location>
</feature>
<evidence type="ECO:0000313" key="2">
    <source>
        <dbReference type="EMBL" id="PJE63359.1"/>
    </source>
</evidence>
<feature type="transmembrane region" description="Helical" evidence="1">
    <location>
        <begin position="342"/>
        <end position="361"/>
    </location>
</feature>
<keyword evidence="1" id="KW-0812">Transmembrane</keyword>
<reference evidence="3" key="1">
    <citation type="submission" date="2017-09" db="EMBL/GenBank/DDBJ databases">
        <title>Depth-based differentiation of microbial function through sediment-hosted aquifers and enrichment of novel symbionts in the deep terrestrial subsurface.</title>
        <authorList>
            <person name="Probst A.J."/>
            <person name="Ladd B."/>
            <person name="Jarett J.K."/>
            <person name="Geller-Mcgrath D.E."/>
            <person name="Sieber C.M.K."/>
            <person name="Emerson J.B."/>
            <person name="Anantharaman K."/>
            <person name="Thomas B.C."/>
            <person name="Malmstrom R."/>
            <person name="Stieglmeier M."/>
            <person name="Klingl A."/>
            <person name="Woyke T."/>
            <person name="Ryan C.M."/>
            <person name="Banfield J.F."/>
        </authorList>
    </citation>
    <scope>NUCLEOTIDE SEQUENCE [LARGE SCALE GENOMIC DNA]</scope>
</reference>
<feature type="transmembrane region" description="Helical" evidence="1">
    <location>
        <begin position="311"/>
        <end position="330"/>
    </location>
</feature>
<protein>
    <submittedName>
        <fullName evidence="2">Uncharacterized protein</fullName>
    </submittedName>
</protein>
<keyword evidence="1" id="KW-0472">Membrane</keyword>
<name>A0A2M8KTX1_9BACT</name>
<dbReference type="Proteomes" id="UP000231569">
    <property type="component" value="Unassembled WGS sequence"/>
</dbReference>
<gene>
    <name evidence="2" type="ORF">COU89_03750</name>
</gene>
<comment type="caution">
    <text evidence="2">The sequence shown here is derived from an EMBL/GenBank/DDBJ whole genome shotgun (WGS) entry which is preliminary data.</text>
</comment>
<accession>A0A2M8KTX1</accession>